<dbReference type="InterPro" id="IPR017853">
    <property type="entry name" value="GH"/>
</dbReference>
<accession>G0QSQ4</accession>
<evidence type="ECO:0000256" key="1">
    <source>
        <dbReference type="ARBA" id="ARBA00007806"/>
    </source>
</evidence>
<name>G0QSQ4_ICHMU</name>
<dbReference type="Pfam" id="PF01055">
    <property type="entry name" value="Glyco_hydro_31_2nd"/>
    <property type="match status" value="1"/>
</dbReference>
<dbReference type="PANTHER" id="PTHR22762">
    <property type="entry name" value="ALPHA-GLUCOSIDASE"/>
    <property type="match status" value="1"/>
</dbReference>
<keyword evidence="4 6" id="KW-0326">Glycosidase</keyword>
<dbReference type="Pfam" id="PF13802">
    <property type="entry name" value="Gal_mutarotas_2"/>
    <property type="match status" value="1"/>
</dbReference>
<keyword evidence="2 6" id="KW-0378">Hydrolase</keyword>
<keyword evidence="11" id="KW-1185">Reference proteome</keyword>
<feature type="domain" description="Glycosyl hydrolase family 31 C-terminal" evidence="9">
    <location>
        <begin position="492"/>
        <end position="582"/>
    </location>
</feature>
<dbReference type="GeneID" id="14907903"/>
<dbReference type="SUPFAM" id="SSF51011">
    <property type="entry name" value="Glycosyl hydrolase domain"/>
    <property type="match status" value="1"/>
</dbReference>
<evidence type="ECO:0000256" key="5">
    <source>
        <dbReference type="ARBA" id="ARBA00041343"/>
    </source>
</evidence>
<dbReference type="Pfam" id="PF21365">
    <property type="entry name" value="Glyco_hydro_31_3rd"/>
    <property type="match status" value="1"/>
</dbReference>
<evidence type="ECO:0000259" key="9">
    <source>
        <dbReference type="Pfam" id="PF21365"/>
    </source>
</evidence>
<dbReference type="AlphaFoldDB" id="G0QSQ4"/>
<comment type="similarity">
    <text evidence="1 6">Belongs to the glycosyl hydrolase 31 family.</text>
</comment>
<dbReference type="SUPFAM" id="SSF51445">
    <property type="entry name" value="(Trans)glycosidases"/>
    <property type="match status" value="1"/>
</dbReference>
<keyword evidence="3" id="KW-0325">Glycoprotein</keyword>
<dbReference type="RefSeq" id="XP_004035256.1">
    <property type="nucleotide sequence ID" value="XM_004035208.1"/>
</dbReference>
<dbReference type="Gene3D" id="2.60.40.1180">
    <property type="entry name" value="Golgi alpha-mannosidase II"/>
    <property type="match status" value="1"/>
</dbReference>
<dbReference type="Proteomes" id="UP000008983">
    <property type="component" value="Unassembled WGS sequence"/>
</dbReference>
<sequence>MNNEKIFGLGERRSSFQYSSGKYTIWNADAARIDNGTLGQQIYGAHPMYLRKEHEQNKFHVVFLRNSYGMEIDYEQNQSLMYKVIGGNFDFKFFLGNNPEEVIKMYHQYVNGWILHPFWVQGFHQCRWGYNNSDQLQEVWNKFNQLQIPLDSLWTDIDYMNSFQDFTLDQKRFNLNTMKKIYNLSDNQGVHWSSIIDVGIAINSDYAKKGIEMNTFIQSAKTNKPLVGSVWPGDTYYPDFNHPNSTQFWFEGFQNLTQTTGLQQDGIWIDMNEFSNFVNGEIIKKHQNVKLNQQNNDIPFNPQGNQDLEFKTLSLDAKQYNKQDAELIYIQNYNLTQYDMHNLNGFSESIATYKIVKKMGKKLTFILSRSTLFGSGKFVQHWNGDGFSNWDYLRLSIPGIMNFQMFGIPLVGDDIGGLNGNVTPQLLARWQQLGSLYPFSRNHNGIGYISQEPYAFPDYPYVLQASLNSLNIRYQLLKFYYHLFVRQGGVGTVFRPLFFEFPNDLNTFDIEFQFMLGEFLLAAPVLKEGNEQTQSTLIDIYIPEGDTFYDFYSKQPYKAGKQQLDVPFSDYVPLFIRGGKIVHIQDNQNVLRTSGSMLTIEDYNNDDNIVNNCQENNNNCVMNIFAQDYYCWDQSK</sequence>
<dbReference type="CDD" id="cd06602">
    <property type="entry name" value="GH31_MGAM_SI_GAA"/>
    <property type="match status" value="1"/>
</dbReference>
<dbReference type="STRING" id="857967.G0QSQ4"/>
<dbReference type="SUPFAM" id="SSF74650">
    <property type="entry name" value="Galactose mutarotase-like"/>
    <property type="match status" value="1"/>
</dbReference>
<evidence type="ECO:0000256" key="3">
    <source>
        <dbReference type="ARBA" id="ARBA00023180"/>
    </source>
</evidence>
<evidence type="ECO:0000256" key="4">
    <source>
        <dbReference type="ARBA" id="ARBA00023295"/>
    </source>
</evidence>
<evidence type="ECO:0000256" key="2">
    <source>
        <dbReference type="ARBA" id="ARBA00022801"/>
    </source>
</evidence>
<dbReference type="InterPro" id="IPR013780">
    <property type="entry name" value="Glyco_hydro_b"/>
</dbReference>
<evidence type="ECO:0000313" key="10">
    <source>
        <dbReference type="EMBL" id="EGR31770.1"/>
    </source>
</evidence>
<organism evidence="10 11">
    <name type="scientific">Ichthyophthirius multifiliis</name>
    <name type="common">White spot disease agent</name>
    <name type="synonym">Ich</name>
    <dbReference type="NCBI Taxonomy" id="5932"/>
    <lineage>
        <taxon>Eukaryota</taxon>
        <taxon>Sar</taxon>
        <taxon>Alveolata</taxon>
        <taxon>Ciliophora</taxon>
        <taxon>Intramacronucleata</taxon>
        <taxon>Oligohymenophorea</taxon>
        <taxon>Hymenostomatida</taxon>
        <taxon>Ophryoglenina</taxon>
        <taxon>Ichthyophthirius</taxon>
    </lineage>
</organism>
<dbReference type="InterPro" id="IPR000322">
    <property type="entry name" value="Glyco_hydro_31_TIM"/>
</dbReference>
<dbReference type="GO" id="GO:0005975">
    <property type="term" value="P:carbohydrate metabolic process"/>
    <property type="evidence" value="ECO:0007669"/>
    <property type="project" value="InterPro"/>
</dbReference>
<dbReference type="PROSITE" id="PS00129">
    <property type="entry name" value="GLYCOSYL_HYDROL_F31_1"/>
    <property type="match status" value="1"/>
</dbReference>
<dbReference type="OMA" id="IDGFWND"/>
<dbReference type="InterPro" id="IPR011013">
    <property type="entry name" value="Gal_mutarotase_sf_dom"/>
</dbReference>
<reference evidence="10 11" key="1">
    <citation type="submission" date="2011-07" db="EMBL/GenBank/DDBJ databases">
        <authorList>
            <person name="Coyne R."/>
            <person name="Brami D."/>
            <person name="Johnson J."/>
            <person name="Hostetler J."/>
            <person name="Hannick L."/>
            <person name="Clark T."/>
            <person name="Cassidy-Hanley D."/>
            <person name="Inman J."/>
        </authorList>
    </citation>
    <scope>NUCLEOTIDE SEQUENCE [LARGE SCALE GENOMIC DNA]</scope>
    <source>
        <strain evidence="10 11">G5</strain>
    </source>
</reference>
<dbReference type="Gene3D" id="3.20.20.80">
    <property type="entry name" value="Glycosidases"/>
    <property type="match status" value="1"/>
</dbReference>
<evidence type="ECO:0000259" key="8">
    <source>
        <dbReference type="Pfam" id="PF13802"/>
    </source>
</evidence>
<dbReference type="OrthoDB" id="440381at2759"/>
<dbReference type="GO" id="GO:0030246">
    <property type="term" value="F:carbohydrate binding"/>
    <property type="evidence" value="ECO:0007669"/>
    <property type="project" value="InterPro"/>
</dbReference>
<gene>
    <name evidence="10" type="ORF">IMG5_102700</name>
</gene>
<dbReference type="eggNOG" id="KOG1065">
    <property type="taxonomic scope" value="Eukaryota"/>
</dbReference>
<dbReference type="InParanoid" id="G0QSQ4"/>
<feature type="domain" description="Glycoside hydrolase family 31 TIM barrel" evidence="7">
    <location>
        <begin position="115"/>
        <end position="483"/>
    </location>
</feature>
<proteinExistence type="inferred from homology"/>
<dbReference type="GO" id="GO:0004553">
    <property type="term" value="F:hydrolase activity, hydrolyzing O-glycosyl compounds"/>
    <property type="evidence" value="ECO:0007669"/>
    <property type="project" value="InterPro"/>
</dbReference>
<evidence type="ECO:0000256" key="6">
    <source>
        <dbReference type="RuleBase" id="RU361185"/>
    </source>
</evidence>
<dbReference type="PANTHER" id="PTHR22762:SF133">
    <property type="entry name" value="P-TYPE DOMAIN-CONTAINING PROTEIN"/>
    <property type="match status" value="1"/>
</dbReference>
<dbReference type="InterPro" id="IPR025887">
    <property type="entry name" value="Glyco_hydro_31_N_dom"/>
</dbReference>
<dbReference type="CDD" id="cd14752">
    <property type="entry name" value="GH31_N"/>
    <property type="match status" value="1"/>
</dbReference>
<evidence type="ECO:0000313" key="11">
    <source>
        <dbReference type="Proteomes" id="UP000008983"/>
    </source>
</evidence>
<dbReference type="Gene3D" id="2.60.40.1760">
    <property type="entry name" value="glycosyl hydrolase (family 31)"/>
    <property type="match status" value="1"/>
</dbReference>
<protein>
    <recommendedName>
        <fullName evidence="5">Maltase</fullName>
    </recommendedName>
</protein>
<feature type="domain" description="Glycoside hydrolase family 31 N-terminal" evidence="8">
    <location>
        <begin position="2"/>
        <end position="73"/>
    </location>
</feature>
<dbReference type="InterPro" id="IPR030458">
    <property type="entry name" value="Glyco_hydro_31_AS"/>
</dbReference>
<evidence type="ECO:0000259" key="7">
    <source>
        <dbReference type="Pfam" id="PF01055"/>
    </source>
</evidence>
<dbReference type="InterPro" id="IPR048395">
    <property type="entry name" value="Glyco_hydro_31_C"/>
</dbReference>
<dbReference type="EMBL" id="GL983819">
    <property type="protein sequence ID" value="EGR31770.1"/>
    <property type="molecule type" value="Genomic_DNA"/>
</dbReference>